<dbReference type="InterPro" id="IPR005475">
    <property type="entry name" value="Transketolase-like_Pyr-bd"/>
</dbReference>
<name>A0A2M7IJ21_9BACT</name>
<protein>
    <recommendedName>
        <fullName evidence="1">Transketolase-like pyrimidine-binding domain-containing protein</fullName>
    </recommendedName>
</protein>
<dbReference type="InterPro" id="IPR051157">
    <property type="entry name" value="PDH/Transketolase"/>
</dbReference>
<accession>A0A2M7IJ21</accession>
<evidence type="ECO:0000313" key="3">
    <source>
        <dbReference type="Proteomes" id="UP000229561"/>
    </source>
</evidence>
<dbReference type="EMBL" id="PFGY01000028">
    <property type="protein sequence ID" value="PIW76514.1"/>
    <property type="molecule type" value="Genomic_DNA"/>
</dbReference>
<gene>
    <name evidence="2" type="ORF">CO001_00895</name>
</gene>
<dbReference type="InterPro" id="IPR009014">
    <property type="entry name" value="Transketo_C/PFOR_II"/>
</dbReference>
<dbReference type="Gene3D" id="3.40.50.970">
    <property type="match status" value="1"/>
</dbReference>
<feature type="non-terminal residue" evidence="2">
    <location>
        <position position="1"/>
    </location>
</feature>
<dbReference type="Proteomes" id="UP000229561">
    <property type="component" value="Unassembled WGS sequence"/>
</dbReference>
<dbReference type="Gene3D" id="3.40.50.920">
    <property type="match status" value="1"/>
</dbReference>
<reference evidence="3" key="1">
    <citation type="submission" date="2017-09" db="EMBL/GenBank/DDBJ databases">
        <title>Depth-based differentiation of microbial function through sediment-hosted aquifers and enrichment of novel symbionts in the deep terrestrial subsurface.</title>
        <authorList>
            <person name="Probst A.J."/>
            <person name="Ladd B."/>
            <person name="Jarett J.K."/>
            <person name="Geller-Mcgrath D.E."/>
            <person name="Sieber C.M.K."/>
            <person name="Emerson J.B."/>
            <person name="Anantharaman K."/>
            <person name="Thomas B.C."/>
            <person name="Malmstrom R."/>
            <person name="Stieglmeier M."/>
            <person name="Klingl A."/>
            <person name="Woyke T."/>
            <person name="Ryan C.M."/>
            <person name="Banfield J.F."/>
        </authorList>
    </citation>
    <scope>NUCLEOTIDE SEQUENCE [LARGE SCALE GENOMIC DNA]</scope>
</reference>
<sequence>GPETAEDGPTHHGLFWMSLFDALPGIKVFKPMDANETIEMLFYAMEKGEPIALSVMRPPTPVLARGPSTSSGYTIPEARGAINGAYVYKPFSGNGKPKKILAICGGQVMANVLEILPDLETNLDIKIIAVTSPELYEELCEKEPQKAQSILSDEERQYVIALHNGWPGFLYRFLMPGNYEKRAIGVKEFLKSGPVNEVYQLAGFDPKSLKEKILKAL</sequence>
<dbReference type="AlphaFoldDB" id="A0A2M7IJ21"/>
<evidence type="ECO:0000259" key="1">
    <source>
        <dbReference type="Pfam" id="PF02779"/>
    </source>
</evidence>
<comment type="caution">
    <text evidence="2">The sequence shown here is derived from an EMBL/GenBank/DDBJ whole genome shotgun (WGS) entry which is preliminary data.</text>
</comment>
<dbReference type="PANTHER" id="PTHR43825:SF4">
    <property type="entry name" value="PYRUVATE DEHYDROGENASE E1 COMPONENT"/>
    <property type="match status" value="1"/>
</dbReference>
<organism evidence="2 3">
    <name type="scientific">Candidatus Portnoybacteria bacterium CG_4_8_14_3_um_filter_40_10</name>
    <dbReference type="NCBI Taxonomy" id="1974801"/>
    <lineage>
        <taxon>Bacteria</taxon>
        <taxon>Candidatus Portnoyibacteriota</taxon>
    </lineage>
</organism>
<dbReference type="Pfam" id="PF02779">
    <property type="entry name" value="Transket_pyr"/>
    <property type="match status" value="1"/>
</dbReference>
<dbReference type="PANTHER" id="PTHR43825">
    <property type="entry name" value="PYRUVATE DEHYDROGENASE E1 COMPONENT"/>
    <property type="match status" value="1"/>
</dbReference>
<dbReference type="InterPro" id="IPR029061">
    <property type="entry name" value="THDP-binding"/>
</dbReference>
<dbReference type="SUPFAM" id="SSF52922">
    <property type="entry name" value="TK C-terminal domain-like"/>
    <property type="match status" value="1"/>
</dbReference>
<evidence type="ECO:0000313" key="2">
    <source>
        <dbReference type="EMBL" id="PIW76514.1"/>
    </source>
</evidence>
<proteinExistence type="predicted"/>
<dbReference type="SUPFAM" id="SSF52518">
    <property type="entry name" value="Thiamin diphosphate-binding fold (THDP-binding)"/>
    <property type="match status" value="1"/>
</dbReference>
<feature type="domain" description="Transketolase-like pyrimidine-binding" evidence="1">
    <location>
        <begin position="4"/>
        <end position="57"/>
    </location>
</feature>